<keyword evidence="4" id="KW-1185">Reference proteome</keyword>
<dbReference type="GO" id="GO:0102965">
    <property type="term" value="F:alcohol-forming long-chain fatty acyl-CoA reductase activity"/>
    <property type="evidence" value="ECO:0007669"/>
    <property type="project" value="UniProtKB-EC"/>
</dbReference>
<dbReference type="GO" id="GO:0080019">
    <property type="term" value="F:alcohol-forming very long-chain fatty acyl-CoA reductase activity"/>
    <property type="evidence" value="ECO:0007669"/>
    <property type="project" value="InterPro"/>
</dbReference>
<dbReference type="EC" id="1.2.1.84" evidence="1"/>
<dbReference type="InterPro" id="IPR026055">
    <property type="entry name" value="FAR"/>
</dbReference>
<comment type="catalytic activity">
    <reaction evidence="1">
        <text>a long-chain fatty acyl-CoA + 2 NADPH + 2 H(+) = a long-chain primary fatty alcohol + 2 NADP(+) + CoA</text>
        <dbReference type="Rhea" id="RHEA:52716"/>
        <dbReference type="ChEBI" id="CHEBI:15378"/>
        <dbReference type="ChEBI" id="CHEBI:57287"/>
        <dbReference type="ChEBI" id="CHEBI:57783"/>
        <dbReference type="ChEBI" id="CHEBI:58349"/>
        <dbReference type="ChEBI" id="CHEBI:77396"/>
        <dbReference type="ChEBI" id="CHEBI:83139"/>
        <dbReference type="EC" id="1.2.1.84"/>
    </reaction>
</comment>
<dbReference type="Gene3D" id="3.40.50.720">
    <property type="entry name" value="NAD(P)-binding Rossmann-like Domain"/>
    <property type="match status" value="1"/>
</dbReference>
<dbReference type="SUPFAM" id="SSF51735">
    <property type="entry name" value="NAD(P)-binding Rossmann-fold domains"/>
    <property type="match status" value="1"/>
</dbReference>
<reference evidence="3" key="1">
    <citation type="journal article" date="2023" name="Insect Mol. Biol.">
        <title>Genome sequencing provides insights into the evolution of gene families encoding plant cell wall-degrading enzymes in longhorned beetles.</title>
        <authorList>
            <person name="Shin N.R."/>
            <person name="Okamura Y."/>
            <person name="Kirsch R."/>
            <person name="Pauchet Y."/>
        </authorList>
    </citation>
    <scope>NUCLEOTIDE SEQUENCE</scope>
    <source>
        <strain evidence="3">AMC_N1</strain>
    </source>
</reference>
<dbReference type="GO" id="GO:0005777">
    <property type="term" value="C:peroxisome"/>
    <property type="evidence" value="ECO:0007669"/>
    <property type="project" value="TreeGrafter"/>
</dbReference>
<accession>A0AAV8XJK5</accession>
<dbReference type="PANTHER" id="PTHR11011">
    <property type="entry name" value="MALE STERILITY PROTEIN 2-RELATED"/>
    <property type="match status" value="1"/>
</dbReference>
<protein>
    <recommendedName>
        <fullName evidence="1">Fatty acyl-CoA reductase</fullName>
        <ecNumber evidence="1">1.2.1.84</ecNumber>
    </recommendedName>
</protein>
<comment type="similarity">
    <text evidence="1">Belongs to the fatty acyl-CoA reductase family.</text>
</comment>
<dbReference type="Proteomes" id="UP001162162">
    <property type="component" value="Unassembled WGS sequence"/>
</dbReference>
<comment type="function">
    <text evidence="1">Catalyzes the reduction of fatty acyl-CoA to fatty alcohols.</text>
</comment>
<proteinExistence type="inferred from homology"/>
<dbReference type="PANTHER" id="PTHR11011:SF60">
    <property type="entry name" value="FATTY ACYL-COA REDUCTASE-RELATED"/>
    <property type="match status" value="1"/>
</dbReference>
<organism evidence="3 4">
    <name type="scientific">Aromia moschata</name>
    <dbReference type="NCBI Taxonomy" id="1265417"/>
    <lineage>
        <taxon>Eukaryota</taxon>
        <taxon>Metazoa</taxon>
        <taxon>Ecdysozoa</taxon>
        <taxon>Arthropoda</taxon>
        <taxon>Hexapoda</taxon>
        <taxon>Insecta</taxon>
        <taxon>Pterygota</taxon>
        <taxon>Neoptera</taxon>
        <taxon>Endopterygota</taxon>
        <taxon>Coleoptera</taxon>
        <taxon>Polyphaga</taxon>
        <taxon>Cucujiformia</taxon>
        <taxon>Chrysomeloidea</taxon>
        <taxon>Cerambycidae</taxon>
        <taxon>Cerambycinae</taxon>
        <taxon>Callichromatini</taxon>
        <taxon>Aromia</taxon>
    </lineage>
</organism>
<sequence>MGLKRIIAVLHVSTAFSNCNRKTIDETFYDPPITGEKLLKLIDCLDDKKLDAITPTLLGDFPNTYAFTKCVAEDVIRTEGKNLPIALYRPSIVIATVKEPVAGWIDNVYGATGILLGVALGLLRTLHGNSKNRADMVPADYVVNSCLAAIWDVATMKYNYGYDDRAHLGLMLLFTKLKQFKNKKAIVEINCDVKIKQVTSSSTCSTHNVEYYLKVRLKKKKIR</sequence>
<evidence type="ECO:0000256" key="1">
    <source>
        <dbReference type="RuleBase" id="RU363097"/>
    </source>
</evidence>
<feature type="transmembrane region" description="Helical" evidence="1">
    <location>
        <begin position="108"/>
        <end position="126"/>
    </location>
</feature>
<comment type="caution">
    <text evidence="3">The sequence shown here is derived from an EMBL/GenBank/DDBJ whole genome shotgun (WGS) entry which is preliminary data.</text>
</comment>
<dbReference type="InterPro" id="IPR013120">
    <property type="entry name" value="FAR_NAD-bd"/>
</dbReference>
<keyword evidence="1" id="KW-1133">Transmembrane helix</keyword>
<keyword evidence="1" id="KW-0560">Oxidoreductase</keyword>
<evidence type="ECO:0000313" key="4">
    <source>
        <dbReference type="Proteomes" id="UP001162162"/>
    </source>
</evidence>
<gene>
    <name evidence="3" type="ORF">NQ318_019442</name>
</gene>
<evidence type="ECO:0000313" key="3">
    <source>
        <dbReference type="EMBL" id="KAJ8939201.1"/>
    </source>
</evidence>
<keyword evidence="1" id="KW-0444">Lipid biosynthesis</keyword>
<evidence type="ECO:0000259" key="2">
    <source>
        <dbReference type="Pfam" id="PF07993"/>
    </source>
</evidence>
<keyword evidence="1" id="KW-0443">Lipid metabolism</keyword>
<dbReference type="AlphaFoldDB" id="A0AAV8XJK5"/>
<feature type="domain" description="Thioester reductase (TE)" evidence="2">
    <location>
        <begin position="4"/>
        <end position="145"/>
    </location>
</feature>
<dbReference type="EMBL" id="JAPWTK010000502">
    <property type="protein sequence ID" value="KAJ8939201.1"/>
    <property type="molecule type" value="Genomic_DNA"/>
</dbReference>
<dbReference type="Pfam" id="PF07993">
    <property type="entry name" value="NAD_binding_4"/>
    <property type="match status" value="1"/>
</dbReference>
<keyword evidence="1" id="KW-0812">Transmembrane</keyword>
<name>A0AAV8XJK5_9CUCU</name>
<keyword evidence="1" id="KW-0472">Membrane</keyword>
<keyword evidence="1" id="KW-0521">NADP</keyword>
<dbReference type="GO" id="GO:0035336">
    <property type="term" value="P:long-chain fatty-acyl-CoA metabolic process"/>
    <property type="evidence" value="ECO:0007669"/>
    <property type="project" value="TreeGrafter"/>
</dbReference>
<dbReference type="InterPro" id="IPR036291">
    <property type="entry name" value="NAD(P)-bd_dom_sf"/>
</dbReference>